<dbReference type="Pfam" id="PF13359">
    <property type="entry name" value="DDE_Tnp_4"/>
    <property type="match status" value="1"/>
</dbReference>
<keyword evidence="4" id="KW-0540">Nuclease</keyword>
<evidence type="ECO:0000256" key="6">
    <source>
        <dbReference type="ARBA" id="ARBA00022801"/>
    </source>
</evidence>
<dbReference type="GO" id="GO:0046872">
    <property type="term" value="F:metal ion binding"/>
    <property type="evidence" value="ECO:0007669"/>
    <property type="project" value="UniProtKB-KW"/>
</dbReference>
<comment type="cofactor">
    <cofactor evidence="1">
        <name>a divalent metal cation</name>
        <dbReference type="ChEBI" id="CHEBI:60240"/>
    </cofactor>
</comment>
<evidence type="ECO:0000256" key="4">
    <source>
        <dbReference type="ARBA" id="ARBA00022722"/>
    </source>
</evidence>
<evidence type="ECO:0000256" key="2">
    <source>
        <dbReference type="ARBA" id="ARBA00004123"/>
    </source>
</evidence>
<dbReference type="GO" id="GO:0016787">
    <property type="term" value="F:hydrolase activity"/>
    <property type="evidence" value="ECO:0007669"/>
    <property type="project" value="UniProtKB-KW"/>
</dbReference>
<dbReference type="OrthoDB" id="1699974at2759"/>
<reference evidence="10" key="1">
    <citation type="submission" date="2020-07" db="EMBL/GenBank/DDBJ databases">
        <title>Ethylene signaling mediates host invasion by parasitic plants.</title>
        <authorList>
            <person name="Yoshida S."/>
        </authorList>
    </citation>
    <scope>NUCLEOTIDE SEQUENCE</scope>
    <source>
        <strain evidence="10">Okayama</strain>
    </source>
</reference>
<comment type="caution">
    <text evidence="10">The sequence shown here is derived from an EMBL/GenBank/DDBJ whole genome shotgun (WGS) entry which is preliminary data.</text>
</comment>
<dbReference type="PANTHER" id="PTHR22930">
    <property type="match status" value="1"/>
</dbReference>
<name>A0A830CBI6_9LAMI</name>
<evidence type="ECO:0000313" key="11">
    <source>
        <dbReference type="Proteomes" id="UP000653305"/>
    </source>
</evidence>
<accession>A0A830CBI6</accession>
<dbReference type="GO" id="GO:0005634">
    <property type="term" value="C:nucleus"/>
    <property type="evidence" value="ECO:0007669"/>
    <property type="project" value="UniProtKB-SubCell"/>
</dbReference>
<comment type="similarity">
    <text evidence="3">Belongs to the HARBI1 family.</text>
</comment>
<keyword evidence="11" id="KW-1185">Reference proteome</keyword>
<keyword evidence="6" id="KW-0378">Hydrolase</keyword>
<keyword evidence="7" id="KW-0539">Nucleus</keyword>
<evidence type="ECO:0000259" key="9">
    <source>
        <dbReference type="Pfam" id="PF26138"/>
    </source>
</evidence>
<evidence type="ECO:0000259" key="8">
    <source>
        <dbReference type="Pfam" id="PF13359"/>
    </source>
</evidence>
<evidence type="ECO:0000313" key="10">
    <source>
        <dbReference type="EMBL" id="GFP96559.1"/>
    </source>
</evidence>
<dbReference type="InterPro" id="IPR045249">
    <property type="entry name" value="HARBI1-like"/>
</dbReference>
<dbReference type="InterPro" id="IPR027806">
    <property type="entry name" value="HARBI1_dom"/>
</dbReference>
<dbReference type="Pfam" id="PF26138">
    <property type="entry name" value="DUF8040"/>
    <property type="match status" value="1"/>
</dbReference>
<dbReference type="Proteomes" id="UP000653305">
    <property type="component" value="Unassembled WGS sequence"/>
</dbReference>
<comment type="subcellular location">
    <subcellularLocation>
        <location evidence="2">Nucleus</location>
    </subcellularLocation>
</comment>
<dbReference type="GO" id="GO:0004518">
    <property type="term" value="F:nuclease activity"/>
    <property type="evidence" value="ECO:0007669"/>
    <property type="project" value="UniProtKB-KW"/>
</dbReference>
<dbReference type="EMBL" id="BMAC01000445">
    <property type="protein sequence ID" value="GFP96559.1"/>
    <property type="molecule type" value="Genomic_DNA"/>
</dbReference>
<proteinExistence type="inferred from homology"/>
<evidence type="ECO:0000256" key="1">
    <source>
        <dbReference type="ARBA" id="ARBA00001968"/>
    </source>
</evidence>
<evidence type="ECO:0000256" key="7">
    <source>
        <dbReference type="ARBA" id="ARBA00023242"/>
    </source>
</evidence>
<evidence type="ECO:0000256" key="5">
    <source>
        <dbReference type="ARBA" id="ARBA00022723"/>
    </source>
</evidence>
<sequence length="538" mass="60987">MEGNLSYFLGLQIKQLDDGKTVKLSRDDVGKGVDNTMYRSMIGSLLYLTASRPDIMYSVCLCARYLSNPKESHLKAVKRIIRPRSLWLIGWDLWGYPTTSHVHFGGLQPGIGKGQDHIKPIGIRPWCETCSVPGAAILSSSRRCLNFILDLSPPCYLMKNVLRFAVNCQWEDSINQGTRNPSASGYSEPTKAPHLLPPLGPVRLHRAVATDFTSSRLCFALWIADTDKSSVSNFGARIDYVEAEVEITLIIEELLNLLKLFFTILAFYKTFIARDRHKRKSTKTRPQRYRLTDRQPDRINHMRELISISDRACVEQLRMDRNAFARLCYLVEHVGGLAQSRNVLISEQVALFLSVLAHHKKNRVVKFDFKRSGFTVSKHFRCVLDAVLRLHPILAIPPSLVDDTCTDNNWKCMKYNFILIGWEGSAADNRVLRDAVTKRNGLRVPYGKYYLCDCGYTNSPGFLMPYIGVRYHLSEWSRDGGGPTNYKKLFNLHHAKARNAIERSFDVLPDEYILTKLSHPRSGPPGVTTLPCPCTTTG</sequence>
<protein>
    <submittedName>
        <fullName evidence="10">Uncharacterized protein</fullName>
    </submittedName>
</protein>
<keyword evidence="5" id="KW-0479">Metal-binding</keyword>
<dbReference type="PANTHER" id="PTHR22930:SF281">
    <property type="entry name" value="NUCLEASE"/>
    <property type="match status" value="1"/>
</dbReference>
<feature type="domain" description="DUF8040" evidence="9">
    <location>
        <begin position="301"/>
        <end position="388"/>
    </location>
</feature>
<dbReference type="AlphaFoldDB" id="A0A830CBI6"/>
<gene>
    <name evidence="10" type="ORF">PHJA_001800000</name>
</gene>
<evidence type="ECO:0000256" key="3">
    <source>
        <dbReference type="ARBA" id="ARBA00006958"/>
    </source>
</evidence>
<organism evidence="10 11">
    <name type="scientific">Phtheirospermum japonicum</name>
    <dbReference type="NCBI Taxonomy" id="374723"/>
    <lineage>
        <taxon>Eukaryota</taxon>
        <taxon>Viridiplantae</taxon>
        <taxon>Streptophyta</taxon>
        <taxon>Embryophyta</taxon>
        <taxon>Tracheophyta</taxon>
        <taxon>Spermatophyta</taxon>
        <taxon>Magnoliopsida</taxon>
        <taxon>eudicotyledons</taxon>
        <taxon>Gunneridae</taxon>
        <taxon>Pentapetalae</taxon>
        <taxon>asterids</taxon>
        <taxon>lamiids</taxon>
        <taxon>Lamiales</taxon>
        <taxon>Orobanchaceae</taxon>
        <taxon>Orobanchaceae incertae sedis</taxon>
        <taxon>Phtheirospermum</taxon>
    </lineage>
</organism>
<feature type="domain" description="DDE Tnp4" evidence="8">
    <location>
        <begin position="417"/>
        <end position="508"/>
    </location>
</feature>
<dbReference type="InterPro" id="IPR058353">
    <property type="entry name" value="DUF8040"/>
</dbReference>